<sequence>METDVLIVGSGLAGLHTALSLSSECEIVVITNSKIRDCNSYLAQGGITTVREEDRELFTRDTMEAGGGESSLEAIGVVGDESMKYLARLLEMGVEFEKDGEGNLKFTREAAHSINRIAYRGSETGKAIMETLIEQVGSRGNIKLIEECHLLDLAVTDNSVEGALVEIQGRVEEISCRRVVLATGGIGGLFATTTNNKNIDGIALALAKRYSIETRDLGYIQFHPTALHSEGEGKMFLLSEALRGEGALLIDHRGERFVDELQPRDVVARAIMEKLKEGRVYLDATGLEKEYLKERFRGIYEECLKRGHDITREPLPVRPAQHYYMGGLAVDSRGRTSCDNLYAVGEVSCTGLHGRNRLASNSLLEALVYSGRAAEDIEEQLEGEAERKRYEGTYTGRLIRNYTPWAHRGEAREIILREREDLRDELSVS</sequence>
<dbReference type="PRINTS" id="PR00368">
    <property type="entry name" value="FADPNR"/>
</dbReference>
<comment type="similarity">
    <text evidence="3">Belongs to the FAD-dependent oxidoreductase 2 family. NadB subfamily.</text>
</comment>
<comment type="caution">
    <text evidence="11">The sequence shown here is derived from an EMBL/GenBank/DDBJ whole genome shotgun (WGS) entry which is preliminary data.</text>
</comment>
<dbReference type="InterPro" id="IPR003953">
    <property type="entry name" value="FAD-dep_OxRdtase_2_FAD-bd"/>
</dbReference>
<dbReference type="InterPro" id="IPR036188">
    <property type="entry name" value="FAD/NAD-bd_sf"/>
</dbReference>
<dbReference type="EC" id="1.4.3.16" evidence="4"/>
<keyword evidence="5" id="KW-0285">Flavoprotein</keyword>
<dbReference type="PANTHER" id="PTHR42716:SF2">
    <property type="entry name" value="L-ASPARTATE OXIDASE, CHLOROPLASTIC"/>
    <property type="match status" value="1"/>
</dbReference>
<dbReference type="PANTHER" id="PTHR42716">
    <property type="entry name" value="L-ASPARTATE OXIDASE"/>
    <property type="match status" value="1"/>
</dbReference>
<keyword evidence="6" id="KW-0662">Pyridine nucleotide biosynthesis</keyword>
<protein>
    <recommendedName>
        <fullName evidence="4">L-aspartate oxidase</fullName>
        <ecNumber evidence="4">1.4.3.16</ecNumber>
    </recommendedName>
</protein>
<name>A0A9W6GJH7_9FUSO</name>
<evidence type="ECO:0000256" key="2">
    <source>
        <dbReference type="ARBA" id="ARBA00004950"/>
    </source>
</evidence>
<dbReference type="Gene3D" id="3.90.700.10">
    <property type="entry name" value="Succinate dehydrogenase/fumarate reductase flavoprotein, catalytic domain"/>
    <property type="match status" value="1"/>
</dbReference>
<evidence type="ECO:0000256" key="3">
    <source>
        <dbReference type="ARBA" id="ARBA00008562"/>
    </source>
</evidence>
<feature type="domain" description="FAD-dependent oxidoreductase 2 FAD-binding" evidence="10">
    <location>
        <begin position="4"/>
        <end position="363"/>
    </location>
</feature>
<evidence type="ECO:0000313" key="12">
    <source>
        <dbReference type="Proteomes" id="UP001144471"/>
    </source>
</evidence>
<evidence type="ECO:0000256" key="4">
    <source>
        <dbReference type="ARBA" id="ARBA00012173"/>
    </source>
</evidence>
<dbReference type="AlphaFoldDB" id="A0A9W6GJH7"/>
<gene>
    <name evidence="11" type="primary">nadB</name>
    <name evidence="11" type="ORF">PM10SUCC1_08140</name>
</gene>
<keyword evidence="12" id="KW-1185">Reference proteome</keyword>
<comment type="pathway">
    <text evidence="2">Cofactor biosynthesis; NAD(+) biosynthesis; iminoaspartate from L-aspartate (oxidase route): step 1/1.</text>
</comment>
<dbReference type="EMBL" id="BSDY01000003">
    <property type="protein sequence ID" value="GLI55300.1"/>
    <property type="molecule type" value="Genomic_DNA"/>
</dbReference>
<evidence type="ECO:0000256" key="5">
    <source>
        <dbReference type="ARBA" id="ARBA00022630"/>
    </source>
</evidence>
<dbReference type="NCBIfam" id="NF004820">
    <property type="entry name" value="PRK06175.1"/>
    <property type="match status" value="1"/>
</dbReference>
<dbReference type="SUPFAM" id="SSF56425">
    <property type="entry name" value="Succinate dehydrogenase/fumarate reductase flavoprotein, catalytic domain"/>
    <property type="match status" value="1"/>
</dbReference>
<proteinExistence type="inferred from homology"/>
<evidence type="ECO:0000256" key="1">
    <source>
        <dbReference type="ARBA" id="ARBA00001974"/>
    </source>
</evidence>
<comment type="catalytic activity">
    <reaction evidence="9">
        <text>L-aspartate + O2 = iminosuccinate + H2O2</text>
        <dbReference type="Rhea" id="RHEA:25876"/>
        <dbReference type="ChEBI" id="CHEBI:15379"/>
        <dbReference type="ChEBI" id="CHEBI:16240"/>
        <dbReference type="ChEBI" id="CHEBI:29991"/>
        <dbReference type="ChEBI" id="CHEBI:77875"/>
        <dbReference type="EC" id="1.4.3.16"/>
    </reaction>
    <physiologicalReaction direction="left-to-right" evidence="9">
        <dbReference type="Rhea" id="RHEA:25877"/>
    </physiologicalReaction>
</comment>
<dbReference type="Gene3D" id="3.50.50.60">
    <property type="entry name" value="FAD/NAD(P)-binding domain"/>
    <property type="match status" value="1"/>
</dbReference>
<organism evidence="11 12">
    <name type="scientific">Propionigenium maris DSM 9537</name>
    <dbReference type="NCBI Taxonomy" id="1123000"/>
    <lineage>
        <taxon>Bacteria</taxon>
        <taxon>Fusobacteriati</taxon>
        <taxon>Fusobacteriota</taxon>
        <taxon>Fusobacteriia</taxon>
        <taxon>Fusobacteriales</taxon>
        <taxon>Fusobacteriaceae</taxon>
        <taxon>Propionigenium</taxon>
    </lineage>
</organism>
<dbReference type="GO" id="GO:0008734">
    <property type="term" value="F:L-aspartate oxidase activity"/>
    <property type="evidence" value="ECO:0007669"/>
    <property type="project" value="UniProtKB-EC"/>
</dbReference>
<evidence type="ECO:0000256" key="9">
    <source>
        <dbReference type="ARBA" id="ARBA00048305"/>
    </source>
</evidence>
<keyword evidence="8" id="KW-0560">Oxidoreductase</keyword>
<dbReference type="InterPro" id="IPR027477">
    <property type="entry name" value="Succ_DH/fumarate_Rdtase_cat_sf"/>
</dbReference>
<evidence type="ECO:0000256" key="8">
    <source>
        <dbReference type="ARBA" id="ARBA00023002"/>
    </source>
</evidence>
<accession>A0A9W6GJH7</accession>
<dbReference type="Pfam" id="PF00890">
    <property type="entry name" value="FAD_binding_2"/>
    <property type="match status" value="1"/>
</dbReference>
<dbReference type="InterPro" id="IPR005288">
    <property type="entry name" value="NadB"/>
</dbReference>
<evidence type="ECO:0000256" key="7">
    <source>
        <dbReference type="ARBA" id="ARBA00022827"/>
    </source>
</evidence>
<keyword evidence="7" id="KW-0274">FAD</keyword>
<evidence type="ECO:0000256" key="6">
    <source>
        <dbReference type="ARBA" id="ARBA00022642"/>
    </source>
</evidence>
<comment type="cofactor">
    <cofactor evidence="1">
        <name>FAD</name>
        <dbReference type="ChEBI" id="CHEBI:57692"/>
    </cofactor>
</comment>
<evidence type="ECO:0000259" key="10">
    <source>
        <dbReference type="Pfam" id="PF00890"/>
    </source>
</evidence>
<dbReference type="FunFam" id="3.90.700.10:FF:000002">
    <property type="entry name" value="L-aspartate oxidase"/>
    <property type="match status" value="1"/>
</dbReference>
<evidence type="ECO:0000313" key="11">
    <source>
        <dbReference type="EMBL" id="GLI55300.1"/>
    </source>
</evidence>
<dbReference type="Proteomes" id="UP001144471">
    <property type="component" value="Unassembled WGS sequence"/>
</dbReference>
<reference evidence="11" key="1">
    <citation type="submission" date="2022-12" db="EMBL/GenBank/DDBJ databases">
        <title>Reference genome sequencing for broad-spectrum identification of bacterial and archaeal isolates by mass spectrometry.</title>
        <authorList>
            <person name="Sekiguchi Y."/>
            <person name="Tourlousse D.M."/>
        </authorList>
    </citation>
    <scope>NUCLEOTIDE SEQUENCE</scope>
    <source>
        <strain evidence="11">10succ1</strain>
    </source>
</reference>
<dbReference type="RefSeq" id="WP_281833654.1">
    <property type="nucleotide sequence ID" value="NZ_BSDY01000003.1"/>
</dbReference>
<dbReference type="SUPFAM" id="SSF51905">
    <property type="entry name" value="FAD/NAD(P)-binding domain"/>
    <property type="match status" value="1"/>
</dbReference>
<dbReference type="GO" id="GO:0034628">
    <property type="term" value="P:'de novo' NAD+ biosynthetic process from L-aspartate"/>
    <property type="evidence" value="ECO:0007669"/>
    <property type="project" value="TreeGrafter"/>
</dbReference>